<comment type="caution">
    <text evidence="2">The sequence shown here is derived from an EMBL/GenBank/DDBJ whole genome shotgun (WGS) entry which is preliminary data.</text>
</comment>
<reference evidence="3" key="1">
    <citation type="journal article" date="2019" name="Int. J. Syst. Evol. Microbiol.">
        <title>The Global Catalogue of Microorganisms (GCM) 10K type strain sequencing project: providing services to taxonomists for standard genome sequencing and annotation.</title>
        <authorList>
            <consortium name="The Broad Institute Genomics Platform"/>
            <consortium name="The Broad Institute Genome Sequencing Center for Infectious Disease"/>
            <person name="Wu L."/>
            <person name="Ma J."/>
        </authorList>
    </citation>
    <scope>NUCLEOTIDE SEQUENCE [LARGE SCALE GENOMIC DNA]</scope>
    <source>
        <strain evidence="3">JCM 18952</strain>
    </source>
</reference>
<proteinExistence type="predicted"/>
<dbReference type="InterPro" id="IPR036291">
    <property type="entry name" value="NAD(P)-bd_dom_sf"/>
</dbReference>
<dbReference type="Pfam" id="PF01370">
    <property type="entry name" value="Epimerase"/>
    <property type="match status" value="1"/>
</dbReference>
<evidence type="ECO:0000313" key="2">
    <source>
        <dbReference type="EMBL" id="GAA5226254.1"/>
    </source>
</evidence>
<organism evidence="2 3">
    <name type="scientific">Paeniglutamicibacter antarcticus</name>
    <dbReference type="NCBI Taxonomy" id="494023"/>
    <lineage>
        <taxon>Bacteria</taxon>
        <taxon>Bacillati</taxon>
        <taxon>Actinomycetota</taxon>
        <taxon>Actinomycetes</taxon>
        <taxon>Micrococcales</taxon>
        <taxon>Micrococcaceae</taxon>
        <taxon>Paeniglutamicibacter</taxon>
    </lineage>
</organism>
<dbReference type="Gene3D" id="3.40.50.720">
    <property type="entry name" value="NAD(P)-binding Rossmann-like Domain"/>
    <property type="match status" value="1"/>
</dbReference>
<dbReference type="InterPro" id="IPR001969">
    <property type="entry name" value="Aspartic_peptidase_AS"/>
</dbReference>
<evidence type="ECO:0000259" key="1">
    <source>
        <dbReference type="Pfam" id="PF01370"/>
    </source>
</evidence>
<dbReference type="Proteomes" id="UP001501257">
    <property type="component" value="Unassembled WGS sequence"/>
</dbReference>
<dbReference type="PROSITE" id="PS00141">
    <property type="entry name" value="ASP_PROTEASE"/>
    <property type="match status" value="1"/>
</dbReference>
<feature type="domain" description="NAD-dependent epimerase/dehydratase" evidence="1">
    <location>
        <begin position="2"/>
        <end position="182"/>
    </location>
</feature>
<dbReference type="InterPro" id="IPR001509">
    <property type="entry name" value="Epimerase_deHydtase"/>
</dbReference>
<keyword evidence="3" id="KW-1185">Reference proteome</keyword>
<dbReference type="SUPFAM" id="SSF51735">
    <property type="entry name" value="NAD(P)-binding Rossmann-fold domains"/>
    <property type="match status" value="1"/>
</dbReference>
<evidence type="ECO:0000313" key="3">
    <source>
        <dbReference type="Proteomes" id="UP001501257"/>
    </source>
</evidence>
<sequence length="288" mass="30138">MILGGAGVLGRAVSHRLLAAVWSVHVTGSDVTKMPTDLLEDGARFLASDRHENEQLARAVGAGAELLVDAACYTGAHASTLLPHLADVDSTVMFSSKAVYVDAAGNHVNSDAVPHFHAPIPETAATLDPGHGDFTTLEGYGTNKAAAEHVLLDSGAPVTIIRASKVHGAGASNPREWMFLKRILDRRPAVFLADSGRGGDHTTAAVNTAALVETVAAHPAARILNSADPDAPTGLQITRTIATHMGHHWREVLLDGIADPDLGDHPWNSTPPILLDTSASVALGYRPV</sequence>
<accession>A0ABP9TMD6</accession>
<dbReference type="EMBL" id="BAABLK010000015">
    <property type="protein sequence ID" value="GAA5226254.1"/>
    <property type="molecule type" value="Genomic_DNA"/>
</dbReference>
<name>A0ABP9TMD6_9MICC</name>
<protein>
    <submittedName>
        <fullName evidence="2">NAD(P)H-binding protein</fullName>
    </submittedName>
</protein>
<gene>
    <name evidence="2" type="ORF">GCM10025778_07850</name>
</gene>